<sequence>MKDLQREKDIRSESMYGDDTLLDTVTTWRTPDLVFDSSCEIDLGGRQIVRLHAFGPGNGPGDTVVYAPSARTAWTGNFVSHGGVAMLHQGGPAPYVESLRRMQATLPDLETIVPGHGPVGDGPAAVAELIAYPERLDAEVRAAVHAGRSLEETYAACTDPFATGLSESLLMALAGYDPPQDLVRAGLRDLAGHLHRRNVLVTYRAWEDVAE</sequence>
<accession>A0A7W9L8V7</accession>
<protein>
    <submittedName>
        <fullName evidence="1">Glyoxylase-like metal-dependent hydrolase (Beta-lactamase superfamily II)</fullName>
    </submittedName>
</protein>
<organism evidence="1 2">
    <name type="scientific">Nonomuraea jabiensis</name>
    <dbReference type="NCBI Taxonomy" id="882448"/>
    <lineage>
        <taxon>Bacteria</taxon>
        <taxon>Bacillati</taxon>
        <taxon>Actinomycetota</taxon>
        <taxon>Actinomycetes</taxon>
        <taxon>Streptosporangiales</taxon>
        <taxon>Streptosporangiaceae</taxon>
        <taxon>Nonomuraea</taxon>
    </lineage>
</organism>
<dbReference type="Proteomes" id="UP000579153">
    <property type="component" value="Unassembled WGS sequence"/>
</dbReference>
<keyword evidence="1" id="KW-0378">Hydrolase</keyword>
<dbReference type="InterPro" id="IPR036866">
    <property type="entry name" value="RibonucZ/Hydroxyglut_hydro"/>
</dbReference>
<gene>
    <name evidence="1" type="ORF">HD596_001698</name>
</gene>
<name>A0A7W9L8V7_9ACTN</name>
<comment type="caution">
    <text evidence="1">The sequence shown here is derived from an EMBL/GenBank/DDBJ whole genome shotgun (WGS) entry which is preliminary data.</text>
</comment>
<proteinExistence type="predicted"/>
<dbReference type="SUPFAM" id="SSF56281">
    <property type="entry name" value="Metallo-hydrolase/oxidoreductase"/>
    <property type="match status" value="1"/>
</dbReference>
<evidence type="ECO:0000313" key="2">
    <source>
        <dbReference type="Proteomes" id="UP000579153"/>
    </source>
</evidence>
<dbReference type="RefSeq" id="WP_185079458.1">
    <property type="nucleotide sequence ID" value="NZ_JACHMB010000001.1"/>
</dbReference>
<evidence type="ECO:0000313" key="1">
    <source>
        <dbReference type="EMBL" id="MBB5774942.1"/>
    </source>
</evidence>
<dbReference type="GO" id="GO:0016787">
    <property type="term" value="F:hydrolase activity"/>
    <property type="evidence" value="ECO:0007669"/>
    <property type="project" value="UniProtKB-KW"/>
</dbReference>
<keyword evidence="2" id="KW-1185">Reference proteome</keyword>
<reference evidence="1 2" key="1">
    <citation type="submission" date="2020-08" db="EMBL/GenBank/DDBJ databases">
        <title>Sequencing the genomes of 1000 actinobacteria strains.</title>
        <authorList>
            <person name="Klenk H.-P."/>
        </authorList>
    </citation>
    <scope>NUCLEOTIDE SEQUENCE [LARGE SCALE GENOMIC DNA]</scope>
    <source>
        <strain evidence="1 2">DSM 45507</strain>
    </source>
</reference>
<dbReference type="AlphaFoldDB" id="A0A7W9L8V7"/>
<dbReference type="Gene3D" id="3.60.15.10">
    <property type="entry name" value="Ribonuclease Z/Hydroxyacylglutathione hydrolase-like"/>
    <property type="match status" value="1"/>
</dbReference>
<dbReference type="EMBL" id="JACHMB010000001">
    <property type="protein sequence ID" value="MBB5774942.1"/>
    <property type="molecule type" value="Genomic_DNA"/>
</dbReference>